<dbReference type="AlphaFoldDB" id="A0AAN9TKH6"/>
<evidence type="ECO:0000256" key="2">
    <source>
        <dbReference type="SAM" id="MobiDB-lite"/>
    </source>
</evidence>
<dbReference type="GO" id="GO:0005516">
    <property type="term" value="F:calmodulin binding"/>
    <property type="evidence" value="ECO:0007669"/>
    <property type="project" value="TreeGrafter"/>
</dbReference>
<evidence type="ECO:0000313" key="3">
    <source>
        <dbReference type="EMBL" id="KAK7590663.1"/>
    </source>
</evidence>
<dbReference type="PANTHER" id="PTHR10699:SF11">
    <property type="entry name" value="IGLOO, ISOFORM A"/>
    <property type="match status" value="1"/>
</dbReference>
<sequence>MRESEQSTEAQQKSDAQARTEAAVKIQAAFRGHKVRMNLQKDDSNTCILPESEAEIEELTNAATKIQASFRGHLTRKNQKCKNDQEALTEELKRLDTKEAEEVDIDLSDPDLNKAATKIQASFRGHRVRKEVVPEIGEVISTQAKK</sequence>
<dbReference type="SMART" id="SM00015">
    <property type="entry name" value="IQ"/>
    <property type="match status" value="3"/>
</dbReference>
<reference evidence="3 4" key="1">
    <citation type="submission" date="2024-03" db="EMBL/GenBank/DDBJ databases">
        <title>Adaptation during the transition from Ophiocordyceps entomopathogen to insect associate is accompanied by gene loss and intensified selection.</title>
        <authorList>
            <person name="Ward C.M."/>
            <person name="Onetto C.A."/>
            <person name="Borneman A.R."/>
        </authorList>
    </citation>
    <scope>NUCLEOTIDE SEQUENCE [LARGE SCALE GENOMIC DNA]</scope>
    <source>
        <strain evidence="3">AWRI1</strain>
        <tissue evidence="3">Single Adult Female</tissue>
    </source>
</reference>
<feature type="coiled-coil region" evidence="1">
    <location>
        <begin position="49"/>
        <end position="98"/>
    </location>
</feature>
<organism evidence="3 4">
    <name type="scientific">Parthenolecanium corni</name>
    <dbReference type="NCBI Taxonomy" id="536013"/>
    <lineage>
        <taxon>Eukaryota</taxon>
        <taxon>Metazoa</taxon>
        <taxon>Ecdysozoa</taxon>
        <taxon>Arthropoda</taxon>
        <taxon>Hexapoda</taxon>
        <taxon>Insecta</taxon>
        <taxon>Pterygota</taxon>
        <taxon>Neoptera</taxon>
        <taxon>Paraneoptera</taxon>
        <taxon>Hemiptera</taxon>
        <taxon>Sternorrhyncha</taxon>
        <taxon>Coccoidea</taxon>
        <taxon>Coccidae</taxon>
        <taxon>Parthenolecanium</taxon>
    </lineage>
</organism>
<proteinExistence type="predicted"/>
<dbReference type="Pfam" id="PF00612">
    <property type="entry name" value="IQ"/>
    <property type="match status" value="3"/>
</dbReference>
<evidence type="ECO:0000256" key="1">
    <source>
        <dbReference type="SAM" id="Coils"/>
    </source>
</evidence>
<keyword evidence="4" id="KW-1185">Reference proteome</keyword>
<keyword evidence="1" id="KW-0175">Coiled coil</keyword>
<protein>
    <submittedName>
        <fullName evidence="3">Uncharacterized protein</fullName>
    </submittedName>
</protein>
<gene>
    <name evidence="3" type="ORF">V9T40_002276</name>
</gene>
<evidence type="ECO:0000313" key="4">
    <source>
        <dbReference type="Proteomes" id="UP001367676"/>
    </source>
</evidence>
<feature type="region of interest" description="Disordered" evidence="2">
    <location>
        <begin position="1"/>
        <end position="21"/>
    </location>
</feature>
<dbReference type="EMBL" id="JBBCAQ010000022">
    <property type="protein sequence ID" value="KAK7590663.1"/>
    <property type="molecule type" value="Genomic_DNA"/>
</dbReference>
<feature type="compositionally biased region" description="Polar residues" evidence="2">
    <location>
        <begin position="7"/>
        <end position="17"/>
    </location>
</feature>
<dbReference type="Proteomes" id="UP001367676">
    <property type="component" value="Unassembled WGS sequence"/>
</dbReference>
<accession>A0AAN9TKH6</accession>
<dbReference type="PROSITE" id="PS50096">
    <property type="entry name" value="IQ"/>
    <property type="match status" value="3"/>
</dbReference>
<dbReference type="InterPro" id="IPR000048">
    <property type="entry name" value="IQ_motif_EF-hand-BS"/>
</dbReference>
<dbReference type="SUPFAM" id="SSF52540">
    <property type="entry name" value="P-loop containing nucleoside triphosphate hydrolases"/>
    <property type="match status" value="1"/>
</dbReference>
<name>A0AAN9TKH6_9HEMI</name>
<dbReference type="InterPro" id="IPR027417">
    <property type="entry name" value="P-loop_NTPase"/>
</dbReference>
<dbReference type="Gene3D" id="1.20.5.190">
    <property type="match status" value="3"/>
</dbReference>
<comment type="caution">
    <text evidence="3">The sequence shown here is derived from an EMBL/GenBank/DDBJ whole genome shotgun (WGS) entry which is preliminary data.</text>
</comment>
<dbReference type="PANTHER" id="PTHR10699">
    <property type="entry name" value="NEUROMODULIN"/>
    <property type="match status" value="1"/>
</dbReference>
<dbReference type="CDD" id="cd23767">
    <property type="entry name" value="IQCD"/>
    <property type="match status" value="1"/>
</dbReference>